<dbReference type="AlphaFoldDB" id="F9D0Z7"/>
<evidence type="ECO:0000256" key="4">
    <source>
        <dbReference type="ARBA" id="ARBA00022723"/>
    </source>
</evidence>
<dbReference type="InterPro" id="IPR000994">
    <property type="entry name" value="Pept_M24"/>
</dbReference>
<feature type="binding site" evidence="6">
    <location>
        <position position="85"/>
    </location>
    <ligand>
        <name>substrate</name>
    </ligand>
</feature>
<dbReference type="GO" id="GO:0070006">
    <property type="term" value="F:metalloaminopeptidase activity"/>
    <property type="evidence" value="ECO:0007669"/>
    <property type="project" value="UniProtKB-UniRule"/>
</dbReference>
<gene>
    <name evidence="6 9" type="primary">map</name>
    <name evidence="9" type="ORF">HMPREF9136_0525</name>
</gene>
<keyword evidence="3 6" id="KW-0645">Protease</keyword>
<dbReference type="InterPro" id="IPR002467">
    <property type="entry name" value="Pept_M24A_MAP1"/>
</dbReference>
<feature type="binding site" evidence="6">
    <location>
        <position position="103"/>
    </location>
    <ligand>
        <name>a divalent metal cation</name>
        <dbReference type="ChEBI" id="CHEBI:60240"/>
        <label>1</label>
    </ligand>
</feature>
<feature type="binding site" evidence="6">
    <location>
        <position position="210"/>
    </location>
    <ligand>
        <name>a divalent metal cation</name>
        <dbReference type="ChEBI" id="CHEBI:60240"/>
        <label>2</label>
        <note>catalytic</note>
    </ligand>
</feature>
<dbReference type="PANTHER" id="PTHR43330">
    <property type="entry name" value="METHIONINE AMINOPEPTIDASE"/>
    <property type="match status" value="1"/>
</dbReference>
<name>F9D0Z7_PREDD</name>
<dbReference type="eggNOG" id="COG0024">
    <property type="taxonomic scope" value="Bacteria"/>
</dbReference>
<comment type="catalytic activity">
    <reaction evidence="6 7">
        <text>Release of N-terminal amino acids, preferentially methionine, from peptides and arylamides.</text>
        <dbReference type="EC" id="3.4.11.18"/>
    </reaction>
</comment>
<dbReference type="InterPro" id="IPR036005">
    <property type="entry name" value="Creatinase/aminopeptidase-like"/>
</dbReference>
<feature type="binding site" evidence="6">
    <location>
        <position position="114"/>
    </location>
    <ligand>
        <name>a divalent metal cation</name>
        <dbReference type="ChEBI" id="CHEBI:60240"/>
        <label>2</label>
        <note>catalytic</note>
    </ligand>
</feature>
<comment type="cofactor">
    <cofactor evidence="6">
        <name>Co(2+)</name>
        <dbReference type="ChEBI" id="CHEBI:48828"/>
    </cofactor>
    <cofactor evidence="6">
        <name>Zn(2+)</name>
        <dbReference type="ChEBI" id="CHEBI:29105"/>
    </cofactor>
    <cofactor evidence="6">
        <name>Mn(2+)</name>
        <dbReference type="ChEBI" id="CHEBI:29035"/>
    </cofactor>
    <cofactor evidence="6">
        <name>Fe(2+)</name>
        <dbReference type="ChEBI" id="CHEBI:29033"/>
    </cofactor>
    <text evidence="6">Binds 2 divalent metal cations per subunit. Has a high-affinity and a low affinity metal-binding site. The true nature of the physiological cofactor is under debate. The enzyme is active with cobalt, zinc, manganese or divalent iron ions. Most likely, methionine aminopeptidases function as mononuclear Fe(2+)-metalloproteases under physiological conditions, and the catalytically relevant metal-binding site has been assigned to the histidine-containing high-affinity site.</text>
</comment>
<proteinExistence type="inferred from homology"/>
<dbReference type="Gene3D" id="3.90.230.10">
    <property type="entry name" value="Creatinase/methionine aminopeptidase superfamily"/>
    <property type="match status" value="1"/>
</dbReference>
<dbReference type="GO" id="GO:0046872">
    <property type="term" value="F:metal ion binding"/>
    <property type="evidence" value="ECO:0007669"/>
    <property type="project" value="UniProtKB-UniRule"/>
</dbReference>
<feature type="binding site" evidence="6">
    <location>
        <position position="184"/>
    </location>
    <ligand>
        <name>substrate</name>
    </ligand>
</feature>
<keyword evidence="5 6" id="KW-0378">Hydrolase</keyword>
<dbReference type="GO" id="GO:0006508">
    <property type="term" value="P:proteolysis"/>
    <property type="evidence" value="ECO:0007669"/>
    <property type="project" value="UniProtKB-KW"/>
</dbReference>
<dbReference type="GO" id="GO:0005829">
    <property type="term" value="C:cytosol"/>
    <property type="evidence" value="ECO:0007669"/>
    <property type="project" value="TreeGrafter"/>
</dbReference>
<dbReference type="NCBIfam" id="TIGR00500">
    <property type="entry name" value="met_pdase_I"/>
    <property type="match status" value="1"/>
</dbReference>
<dbReference type="GO" id="GO:0004239">
    <property type="term" value="F:initiator methionyl aminopeptidase activity"/>
    <property type="evidence" value="ECO:0007669"/>
    <property type="project" value="UniProtKB-UniRule"/>
</dbReference>
<evidence type="ECO:0000256" key="2">
    <source>
        <dbReference type="ARBA" id="ARBA00022438"/>
    </source>
</evidence>
<dbReference type="Proteomes" id="UP000007820">
    <property type="component" value="Unassembled WGS sequence"/>
</dbReference>
<dbReference type="Pfam" id="PF00557">
    <property type="entry name" value="Peptidase_M24"/>
    <property type="match status" value="1"/>
</dbReference>
<comment type="function">
    <text evidence="1 6">Removes the N-terminal methionine from nascent proteins. The N-terminal methionine is often cleaved when the second residue in the primary sequence is small and uncharged (Met-Ala-, Cys, Gly, Pro, Ser, Thr, or Val). Requires deformylation of the N(alpha)-formylated initiator methionine before it can be hydrolyzed.</text>
</comment>
<evidence type="ECO:0000256" key="5">
    <source>
        <dbReference type="ARBA" id="ARBA00022801"/>
    </source>
</evidence>
<feature type="binding site" evidence="6">
    <location>
        <position position="241"/>
    </location>
    <ligand>
        <name>a divalent metal cation</name>
        <dbReference type="ChEBI" id="CHEBI:60240"/>
        <label>2</label>
        <note>catalytic</note>
    </ligand>
</feature>
<dbReference type="PANTHER" id="PTHR43330:SF27">
    <property type="entry name" value="METHIONINE AMINOPEPTIDASE"/>
    <property type="match status" value="1"/>
</dbReference>
<dbReference type="EC" id="3.4.11.18" evidence="6 7"/>
<dbReference type="CDD" id="cd01086">
    <property type="entry name" value="MetAP1"/>
    <property type="match status" value="1"/>
</dbReference>
<accession>F9D0Z7</accession>
<dbReference type="EMBL" id="AFPW01000006">
    <property type="protein sequence ID" value="EGQ16676.1"/>
    <property type="molecule type" value="Genomic_DNA"/>
</dbReference>
<dbReference type="SUPFAM" id="SSF55920">
    <property type="entry name" value="Creatinase/aminopeptidase"/>
    <property type="match status" value="1"/>
</dbReference>
<reference evidence="9 10" key="1">
    <citation type="submission" date="2011-04" db="EMBL/GenBank/DDBJ databases">
        <authorList>
            <person name="Muzny D."/>
            <person name="Qin X."/>
            <person name="Deng J."/>
            <person name="Jiang H."/>
            <person name="Liu Y."/>
            <person name="Qu J."/>
            <person name="Song X.-Z."/>
            <person name="Zhang L."/>
            <person name="Thornton R."/>
            <person name="Coyle M."/>
            <person name="Francisco L."/>
            <person name="Jackson L."/>
            <person name="Javaid M."/>
            <person name="Korchina V."/>
            <person name="Kovar C."/>
            <person name="Mata R."/>
            <person name="Mathew T."/>
            <person name="Ngo R."/>
            <person name="Nguyen L."/>
            <person name="Nguyen N."/>
            <person name="Okwuonu G."/>
            <person name="Ongeri F."/>
            <person name="Pham C."/>
            <person name="Simmons D."/>
            <person name="Wilczek-Boney K."/>
            <person name="Hale W."/>
            <person name="Jakkamsetti A."/>
            <person name="Pham P."/>
            <person name="Ruth R."/>
            <person name="San Lucas F."/>
            <person name="Warren J."/>
            <person name="Zhang J."/>
            <person name="Zhao Z."/>
            <person name="Zhou C."/>
            <person name="Zhu D."/>
            <person name="Lee S."/>
            <person name="Bess C."/>
            <person name="Blankenburg K."/>
            <person name="Forbes L."/>
            <person name="Fu Q."/>
            <person name="Gubbala S."/>
            <person name="Hirani K."/>
            <person name="Jayaseelan J.C."/>
            <person name="Lara F."/>
            <person name="Munidasa M."/>
            <person name="Palculict T."/>
            <person name="Patil S."/>
            <person name="Pu L.-L."/>
            <person name="Saada N."/>
            <person name="Tang L."/>
            <person name="Weissenberger G."/>
            <person name="Zhu Y."/>
            <person name="Hemphill L."/>
            <person name="Shang Y."/>
            <person name="Youmans B."/>
            <person name="Ayvaz T."/>
            <person name="Ross M."/>
            <person name="Santibanez J."/>
            <person name="Aqrawi P."/>
            <person name="Gross S."/>
            <person name="Joshi V."/>
            <person name="Fowler G."/>
            <person name="Nazareth L."/>
            <person name="Reid J."/>
            <person name="Worley K."/>
            <person name="Petrosino J."/>
            <person name="Highlander S."/>
            <person name="Gibbs R."/>
        </authorList>
    </citation>
    <scope>NUCLEOTIDE SEQUENCE [LARGE SCALE GENOMIC DNA]</scope>
    <source>
        <strain evidence="9 10">DSM 3688</strain>
    </source>
</reference>
<evidence type="ECO:0000259" key="8">
    <source>
        <dbReference type="Pfam" id="PF00557"/>
    </source>
</evidence>
<feature type="domain" description="Peptidase M24" evidence="8">
    <location>
        <begin position="14"/>
        <end position="247"/>
    </location>
</feature>
<keyword evidence="2 6" id="KW-0031">Aminopeptidase</keyword>
<feature type="binding site" evidence="6">
    <location>
        <position position="114"/>
    </location>
    <ligand>
        <name>a divalent metal cation</name>
        <dbReference type="ChEBI" id="CHEBI:60240"/>
        <label>1</label>
    </ligand>
</feature>
<comment type="caution">
    <text evidence="9">The sequence shown here is derived from an EMBL/GenBank/DDBJ whole genome shotgun (WGS) entry which is preliminary data.</text>
</comment>
<evidence type="ECO:0000256" key="7">
    <source>
        <dbReference type="RuleBase" id="RU003653"/>
    </source>
</evidence>
<evidence type="ECO:0000256" key="6">
    <source>
        <dbReference type="HAMAP-Rule" id="MF_01974"/>
    </source>
</evidence>
<evidence type="ECO:0000313" key="9">
    <source>
        <dbReference type="EMBL" id="EGQ16676.1"/>
    </source>
</evidence>
<protein>
    <recommendedName>
        <fullName evidence="6 7">Methionine aminopeptidase</fullName>
        <shortName evidence="6">MAP</shortName>
        <shortName evidence="6">MetAP</shortName>
        <ecNumber evidence="6 7">3.4.11.18</ecNumber>
    </recommendedName>
    <alternativeName>
        <fullName evidence="6">Peptidase M</fullName>
    </alternativeName>
</protein>
<keyword evidence="4 6" id="KW-0479">Metal-binding</keyword>
<evidence type="ECO:0000256" key="3">
    <source>
        <dbReference type="ARBA" id="ARBA00022670"/>
    </source>
</evidence>
<dbReference type="InterPro" id="IPR001714">
    <property type="entry name" value="Pept_M24_MAP"/>
</dbReference>
<dbReference type="STRING" id="908937.Prede_0258"/>
<dbReference type="PRINTS" id="PR00599">
    <property type="entry name" value="MAPEPTIDASE"/>
</dbReference>
<evidence type="ECO:0000256" key="1">
    <source>
        <dbReference type="ARBA" id="ARBA00002521"/>
    </source>
</evidence>
<feature type="binding site" evidence="6">
    <location>
        <position position="177"/>
    </location>
    <ligand>
        <name>a divalent metal cation</name>
        <dbReference type="ChEBI" id="CHEBI:60240"/>
        <label>2</label>
        <note>catalytic</note>
    </ligand>
</feature>
<feature type="binding site" evidence="6">
    <location>
        <position position="241"/>
    </location>
    <ligand>
        <name>a divalent metal cation</name>
        <dbReference type="ChEBI" id="CHEBI:60240"/>
        <label>1</label>
    </ligand>
</feature>
<organism evidence="9 10">
    <name type="scientific">Prevotella dentalis (strain ATCC 49559 / DSM 3688 / JCM 13448 / NCTC 12043 / ES 2772)</name>
    <name type="common">Mitsuokella dentalis</name>
    <dbReference type="NCBI Taxonomy" id="908937"/>
    <lineage>
        <taxon>Bacteria</taxon>
        <taxon>Pseudomonadati</taxon>
        <taxon>Bacteroidota</taxon>
        <taxon>Bacteroidia</taxon>
        <taxon>Bacteroidales</taxon>
        <taxon>Prevotellaceae</taxon>
        <taxon>Prevotella</taxon>
    </lineage>
</organism>
<comment type="subunit">
    <text evidence="6">Monomer.</text>
</comment>
<evidence type="ECO:0000313" key="10">
    <source>
        <dbReference type="Proteomes" id="UP000007820"/>
    </source>
</evidence>
<comment type="similarity">
    <text evidence="6">Belongs to the peptidase M24A family. Methionine aminopeptidase type 1 subfamily.</text>
</comment>
<sequence>MEMKIFLKTEDEIELMRKANQLVGATLAEVGRHIKSGVTTLQLDQIAEEFIRDHGATPTFKNFPNLYGGPFPGSICTSVNHVVVHGIPSADAVLKEGDIISVDCGALLDGFNGDSCYTFCVGKVSEEVRHLLKTTKESLYRAIEQALPGKHIGDISAAVQDYCEAQGYGVVRELTGHGIGREMHEDPPVPNYGSRGQGTMLKSGMCIAIEPMITMGDRRIWMLPDKWSIVTRDGKPAAHFEHTIAIRKGGAEILSTFEEIEHQERVIY</sequence>
<dbReference type="HAMAP" id="MF_01974">
    <property type="entry name" value="MetAP_1"/>
    <property type="match status" value="1"/>
</dbReference>